<accession>A0AA94ECW8</accession>
<keyword evidence="8" id="KW-0028">Amino-acid biosynthesis</keyword>
<evidence type="ECO:0000313" key="12">
    <source>
        <dbReference type="EMBL" id="RUO40173.1"/>
    </source>
</evidence>
<dbReference type="RefSeq" id="WP_126820296.1">
    <property type="nucleotide sequence ID" value="NZ_PIPS01000004.1"/>
</dbReference>
<dbReference type="PIRSF" id="PIRSF001399">
    <property type="entry name" value="DHquinase_II"/>
    <property type="match status" value="1"/>
</dbReference>
<comment type="catalytic activity">
    <reaction evidence="1 8">
        <text>3-dehydroquinate = 3-dehydroshikimate + H2O</text>
        <dbReference type="Rhea" id="RHEA:21096"/>
        <dbReference type="ChEBI" id="CHEBI:15377"/>
        <dbReference type="ChEBI" id="CHEBI:16630"/>
        <dbReference type="ChEBI" id="CHEBI:32364"/>
        <dbReference type="EC" id="4.2.1.10"/>
    </reaction>
</comment>
<dbReference type="CDD" id="cd00466">
    <property type="entry name" value="DHQase_II"/>
    <property type="match status" value="1"/>
</dbReference>
<evidence type="ECO:0000256" key="9">
    <source>
        <dbReference type="PIRSR" id="PIRSR001399-1"/>
    </source>
</evidence>
<dbReference type="GO" id="GO:0009073">
    <property type="term" value="P:aromatic amino acid family biosynthetic process"/>
    <property type="evidence" value="ECO:0007669"/>
    <property type="project" value="UniProtKB-KW"/>
</dbReference>
<comment type="function">
    <text evidence="2 8">Catalyzes a trans-dehydration via an enolate intermediate.</text>
</comment>
<dbReference type="PANTHER" id="PTHR21272:SF3">
    <property type="entry name" value="CATABOLIC 3-DEHYDROQUINASE"/>
    <property type="match status" value="1"/>
</dbReference>
<evidence type="ECO:0000313" key="13">
    <source>
        <dbReference type="Proteomes" id="UP000286680"/>
    </source>
</evidence>
<comment type="pathway">
    <text evidence="3 8">Metabolic intermediate biosynthesis; chorismate biosynthesis; chorismate from D-erythrose 4-phosphate and phosphoenolpyruvate: step 3/7.</text>
</comment>
<comment type="caution">
    <text evidence="12">The sequence shown here is derived from an EMBL/GenBank/DDBJ whole genome shotgun (WGS) entry which is preliminary data.</text>
</comment>
<evidence type="ECO:0000256" key="3">
    <source>
        <dbReference type="ARBA" id="ARBA00004902"/>
    </source>
</evidence>
<feature type="active site" description="Proton donor" evidence="8 9">
    <location>
        <position position="107"/>
    </location>
</feature>
<keyword evidence="7 8" id="KW-0456">Lyase</keyword>
<dbReference type="EC" id="4.2.1.10" evidence="6 8"/>
<dbReference type="HAMAP" id="MF_00169">
    <property type="entry name" value="AroQ"/>
    <property type="match status" value="1"/>
</dbReference>
<evidence type="ECO:0000256" key="5">
    <source>
        <dbReference type="ARBA" id="ARBA00011193"/>
    </source>
</evidence>
<dbReference type="AlphaFoldDB" id="A0AA94ECW8"/>
<feature type="binding site" evidence="8 10">
    <location>
        <position position="81"/>
    </location>
    <ligand>
        <name>substrate</name>
    </ligand>
</feature>
<organism evidence="12 13">
    <name type="scientific">Idiomarina aquatica</name>
    <dbReference type="NCBI Taxonomy" id="1327752"/>
    <lineage>
        <taxon>Bacteria</taxon>
        <taxon>Pseudomonadati</taxon>
        <taxon>Pseudomonadota</taxon>
        <taxon>Gammaproteobacteria</taxon>
        <taxon>Alteromonadales</taxon>
        <taxon>Idiomarinaceae</taxon>
        <taxon>Idiomarina</taxon>
    </lineage>
</organism>
<feature type="binding site" evidence="8 10">
    <location>
        <begin position="108"/>
        <end position="109"/>
    </location>
    <ligand>
        <name>substrate</name>
    </ligand>
</feature>
<protein>
    <recommendedName>
        <fullName evidence="6 8">3-dehydroquinate dehydratase</fullName>
        <shortName evidence="8">3-dehydroquinase</shortName>
        <ecNumber evidence="6 8">4.2.1.10</ecNumber>
    </recommendedName>
    <alternativeName>
        <fullName evidence="8">Type II DHQase</fullName>
    </alternativeName>
</protein>
<reference evidence="13" key="1">
    <citation type="journal article" date="2018" name="Front. Microbiol.">
        <title>Genome-Based Analysis Reveals the Taxonomy and Diversity of the Family Idiomarinaceae.</title>
        <authorList>
            <person name="Liu Y."/>
            <person name="Lai Q."/>
            <person name="Shao Z."/>
        </authorList>
    </citation>
    <scope>NUCLEOTIDE SEQUENCE [LARGE SCALE GENOMIC DNA]</scope>
    <source>
        <strain evidence="13">SN-14</strain>
    </source>
</reference>
<sequence>MNPKTSQKANILVLNGPNLNLLGTREPGIYGAETLSDIQQQLELLAQQHSLTLSCFQSNNEAELIDAVHAARGTVDYIIINAAAYSHTSIALRDALTAVAIPFYEVHISNIYRRESFRHHSYLADAAEATLSGFGSYGYSLALLAIIKQLQS</sequence>
<feature type="binding site" evidence="8 10">
    <location>
        <position position="94"/>
    </location>
    <ligand>
        <name>substrate</name>
    </ligand>
</feature>
<dbReference type="InterPro" id="IPR036441">
    <property type="entry name" value="DHquinase_II_sf"/>
</dbReference>
<dbReference type="NCBIfam" id="NF003804">
    <property type="entry name" value="PRK05395.1-1"/>
    <property type="match status" value="1"/>
</dbReference>
<dbReference type="NCBIfam" id="NF003807">
    <property type="entry name" value="PRK05395.1-4"/>
    <property type="match status" value="1"/>
</dbReference>
<gene>
    <name evidence="8 12" type="primary">aroQ</name>
    <name evidence="12" type="ORF">CWE23_11190</name>
</gene>
<dbReference type="NCBIfam" id="NF003806">
    <property type="entry name" value="PRK05395.1-3"/>
    <property type="match status" value="1"/>
</dbReference>
<name>A0AA94ECW8_9GAMM</name>
<evidence type="ECO:0000256" key="10">
    <source>
        <dbReference type="PIRSR" id="PIRSR001399-2"/>
    </source>
</evidence>
<evidence type="ECO:0000256" key="11">
    <source>
        <dbReference type="PIRSR" id="PIRSR001399-3"/>
    </source>
</evidence>
<feature type="binding site" evidence="8 10">
    <location>
        <position position="87"/>
    </location>
    <ligand>
        <name>substrate</name>
    </ligand>
</feature>
<evidence type="ECO:0000256" key="8">
    <source>
        <dbReference type="HAMAP-Rule" id="MF_00169"/>
    </source>
</evidence>
<comment type="subunit">
    <text evidence="5 8">Homododecamer.</text>
</comment>
<evidence type="ECO:0000256" key="7">
    <source>
        <dbReference type="ARBA" id="ARBA00023239"/>
    </source>
</evidence>
<evidence type="ECO:0000256" key="4">
    <source>
        <dbReference type="ARBA" id="ARBA00011037"/>
    </source>
</evidence>
<dbReference type="NCBIfam" id="NF003805">
    <property type="entry name" value="PRK05395.1-2"/>
    <property type="match status" value="1"/>
</dbReference>
<dbReference type="Proteomes" id="UP000286680">
    <property type="component" value="Unassembled WGS sequence"/>
</dbReference>
<dbReference type="PROSITE" id="PS01029">
    <property type="entry name" value="DEHYDROQUINASE_II"/>
    <property type="match status" value="1"/>
</dbReference>
<dbReference type="SUPFAM" id="SSF52304">
    <property type="entry name" value="Type II 3-dehydroquinate dehydratase"/>
    <property type="match status" value="1"/>
</dbReference>
<dbReference type="NCBIfam" id="TIGR01088">
    <property type="entry name" value="aroQ"/>
    <property type="match status" value="1"/>
</dbReference>
<comment type="similarity">
    <text evidence="4 8">Belongs to the type-II 3-dehydroquinase family.</text>
</comment>
<dbReference type="PANTHER" id="PTHR21272">
    <property type="entry name" value="CATABOLIC 3-DEHYDROQUINASE"/>
    <property type="match status" value="1"/>
</dbReference>
<feature type="site" description="Transition state stabilizer" evidence="8 11">
    <location>
        <position position="25"/>
    </location>
</feature>
<evidence type="ECO:0000256" key="6">
    <source>
        <dbReference type="ARBA" id="ARBA00012060"/>
    </source>
</evidence>
<dbReference type="InterPro" id="IPR001874">
    <property type="entry name" value="DHquinase_II"/>
</dbReference>
<dbReference type="Pfam" id="PF01220">
    <property type="entry name" value="DHquinase_II"/>
    <property type="match status" value="1"/>
</dbReference>
<evidence type="ECO:0000256" key="2">
    <source>
        <dbReference type="ARBA" id="ARBA00003924"/>
    </source>
</evidence>
<dbReference type="EMBL" id="PIPS01000004">
    <property type="protein sequence ID" value="RUO40173.1"/>
    <property type="molecule type" value="Genomic_DNA"/>
</dbReference>
<keyword evidence="13" id="KW-1185">Reference proteome</keyword>
<dbReference type="GO" id="GO:0003855">
    <property type="term" value="F:3-dehydroquinate dehydratase activity"/>
    <property type="evidence" value="ECO:0007669"/>
    <property type="project" value="UniProtKB-UniRule"/>
</dbReference>
<dbReference type="GO" id="GO:0008652">
    <property type="term" value="P:amino acid biosynthetic process"/>
    <property type="evidence" value="ECO:0007669"/>
    <property type="project" value="UniProtKB-KW"/>
</dbReference>
<dbReference type="InterPro" id="IPR018509">
    <property type="entry name" value="DHquinase_II_CS"/>
</dbReference>
<dbReference type="Gene3D" id="3.40.50.9100">
    <property type="entry name" value="Dehydroquinase, class II"/>
    <property type="match status" value="1"/>
</dbReference>
<feature type="binding site" evidence="8 10">
    <location>
        <position position="118"/>
    </location>
    <ligand>
        <name>substrate</name>
    </ligand>
</feature>
<dbReference type="GO" id="GO:0009423">
    <property type="term" value="P:chorismate biosynthetic process"/>
    <property type="evidence" value="ECO:0007669"/>
    <property type="project" value="UniProtKB-UniRule"/>
</dbReference>
<feature type="active site" description="Proton acceptor" evidence="8 9">
    <location>
        <position position="30"/>
    </location>
</feature>
<evidence type="ECO:0000256" key="1">
    <source>
        <dbReference type="ARBA" id="ARBA00001864"/>
    </source>
</evidence>
<dbReference type="GO" id="GO:0019631">
    <property type="term" value="P:quinate catabolic process"/>
    <property type="evidence" value="ECO:0007669"/>
    <property type="project" value="TreeGrafter"/>
</dbReference>
<proteinExistence type="inferred from homology"/>
<keyword evidence="8" id="KW-0057">Aromatic amino acid biosynthesis</keyword>